<dbReference type="RefSeq" id="WP_379924797.1">
    <property type="nucleotide sequence ID" value="NZ_JBHTJI010000001.1"/>
</dbReference>
<dbReference type="EMBL" id="JBHTJI010000001">
    <property type="protein sequence ID" value="MFD0989227.1"/>
    <property type="molecule type" value="Genomic_DNA"/>
</dbReference>
<comment type="subcellular location">
    <subcellularLocation>
        <location evidence="1">Secreted</location>
        <location evidence="1">Cell wall</location>
    </subcellularLocation>
</comment>
<keyword evidence="2" id="KW-0134">Cell wall</keyword>
<keyword evidence="7" id="KW-1185">Reference proteome</keyword>
<protein>
    <recommendedName>
        <fullName evidence="8">Receptor L domain-containing protein</fullName>
    </recommendedName>
</protein>
<dbReference type="InterPro" id="IPR036941">
    <property type="entry name" value="Rcpt_L-dom_sf"/>
</dbReference>
<comment type="caution">
    <text evidence="6">The sequence shown here is derived from an EMBL/GenBank/DDBJ whole genome shotgun (WGS) entry which is preliminary data.</text>
</comment>
<gene>
    <name evidence="6" type="ORF">ACFQ1R_03905</name>
</gene>
<reference evidence="7" key="1">
    <citation type="journal article" date="2019" name="Int. J. Syst. Evol. Microbiol.">
        <title>The Global Catalogue of Microorganisms (GCM) 10K type strain sequencing project: providing services to taxonomists for standard genome sequencing and annotation.</title>
        <authorList>
            <consortium name="The Broad Institute Genomics Platform"/>
            <consortium name="The Broad Institute Genome Sequencing Center for Infectious Disease"/>
            <person name="Wu L."/>
            <person name="Ma J."/>
        </authorList>
    </citation>
    <scope>NUCLEOTIDE SEQUENCE [LARGE SCALE GENOMIC DNA]</scope>
    <source>
        <strain evidence="7">CCUG 62414</strain>
    </source>
</reference>
<evidence type="ECO:0000256" key="3">
    <source>
        <dbReference type="ARBA" id="ARBA00022525"/>
    </source>
</evidence>
<keyword evidence="3" id="KW-0964">Secreted</keyword>
<evidence type="ECO:0000313" key="7">
    <source>
        <dbReference type="Proteomes" id="UP001597061"/>
    </source>
</evidence>
<dbReference type="Gene3D" id="3.80.20.20">
    <property type="entry name" value="Receptor L-domain"/>
    <property type="match status" value="2"/>
</dbReference>
<dbReference type="PANTHER" id="PTHR31018">
    <property type="entry name" value="SPORULATION-SPECIFIC PROTEIN-RELATED"/>
    <property type="match status" value="1"/>
</dbReference>
<dbReference type="Proteomes" id="UP001597061">
    <property type="component" value="Unassembled WGS sequence"/>
</dbReference>
<sequence length="280" mass="30734">MKKSILFFLLSIFFFNCSKTEEPSVIYEGNIIFNTQQQIDDFGKEGYTKVTGYVVIGDENGNPTSLIESIEGLNTLTSVGGLTISGNTVLSDLSPLSNLKYIDEGLAIIGNTAISNINPLNKIAHIGSLWIYDNTLLTNIDGLVNVNGNLKFLKIEENESLESIEGLKNISIISDINNDSPFAARLTVRFNPKLKNLDGLSNLNSVGGYLEIYGNYSITNLNGLKNLSSVKLLYVSKNFNLTNLCGVKPLIENLPDLDMLIEENAYNPTKQDFIDGNCSN</sequence>
<proteinExistence type="predicted"/>
<dbReference type="PANTHER" id="PTHR31018:SF3">
    <property type="entry name" value="RECEPTOR PROTEIN-TYROSINE KINASE"/>
    <property type="match status" value="1"/>
</dbReference>
<evidence type="ECO:0000256" key="4">
    <source>
        <dbReference type="ARBA" id="ARBA00022729"/>
    </source>
</evidence>
<keyword evidence="4" id="KW-0732">Signal</keyword>
<organism evidence="6 7">
    <name type="scientific">Mariniflexile jejuense</name>
    <dbReference type="NCBI Taxonomy" id="1173582"/>
    <lineage>
        <taxon>Bacteria</taxon>
        <taxon>Pseudomonadati</taxon>
        <taxon>Bacteroidota</taxon>
        <taxon>Flavobacteriia</taxon>
        <taxon>Flavobacteriales</taxon>
        <taxon>Flavobacteriaceae</taxon>
        <taxon>Mariniflexile</taxon>
    </lineage>
</organism>
<evidence type="ECO:0000256" key="5">
    <source>
        <dbReference type="ARBA" id="ARBA00023180"/>
    </source>
</evidence>
<dbReference type="SUPFAM" id="SSF52058">
    <property type="entry name" value="L domain-like"/>
    <property type="match status" value="1"/>
</dbReference>
<accession>A0ABW3JFI3</accession>
<evidence type="ECO:0000313" key="6">
    <source>
        <dbReference type="EMBL" id="MFD0989227.1"/>
    </source>
</evidence>
<name>A0ABW3JFI3_9FLAO</name>
<evidence type="ECO:0000256" key="1">
    <source>
        <dbReference type="ARBA" id="ARBA00004191"/>
    </source>
</evidence>
<dbReference type="InterPro" id="IPR051648">
    <property type="entry name" value="CWI-Assembly_Regulator"/>
</dbReference>
<evidence type="ECO:0000256" key="2">
    <source>
        <dbReference type="ARBA" id="ARBA00022512"/>
    </source>
</evidence>
<evidence type="ECO:0008006" key="8">
    <source>
        <dbReference type="Google" id="ProtNLM"/>
    </source>
</evidence>
<keyword evidence="5" id="KW-0325">Glycoprotein</keyword>